<evidence type="ECO:0000313" key="9">
    <source>
        <dbReference type="Proteomes" id="UP000055590"/>
    </source>
</evidence>
<dbReference type="Pfam" id="PF04347">
    <property type="entry name" value="FliO"/>
    <property type="match status" value="1"/>
</dbReference>
<dbReference type="GO" id="GO:0044781">
    <property type="term" value="P:bacterial-type flagellum organization"/>
    <property type="evidence" value="ECO:0007669"/>
    <property type="project" value="InterPro"/>
</dbReference>
<feature type="region of interest" description="Disordered" evidence="6">
    <location>
        <begin position="129"/>
        <end position="149"/>
    </location>
</feature>
<reference evidence="8 9" key="1">
    <citation type="submission" date="2015-08" db="EMBL/GenBank/DDBJ databases">
        <authorList>
            <person name="Babu N.S."/>
            <person name="Beckwith C.J."/>
            <person name="Beseler K.G."/>
            <person name="Brison A."/>
            <person name="Carone J.V."/>
            <person name="Caskin T.P."/>
            <person name="Diamond M."/>
            <person name="Durham M.E."/>
            <person name="Foxe J.M."/>
            <person name="Go M."/>
            <person name="Henderson B.A."/>
            <person name="Jones I.B."/>
            <person name="McGettigan J.A."/>
            <person name="Micheletti S.J."/>
            <person name="Nasrallah M.E."/>
            <person name="Ortiz D."/>
            <person name="Piller C.R."/>
            <person name="Privatt S.R."/>
            <person name="Schneider S.L."/>
            <person name="Sharp S."/>
            <person name="Smith T.C."/>
            <person name="Stanton J.D."/>
            <person name="Ullery H.E."/>
            <person name="Wilson R.J."/>
            <person name="Serrano M.G."/>
            <person name="Buck G."/>
            <person name="Lee V."/>
            <person name="Wang Y."/>
            <person name="Carvalho R."/>
            <person name="Voegtly L."/>
            <person name="Shi R."/>
            <person name="Duckworth R."/>
            <person name="Johnson A."/>
            <person name="Loviza R."/>
            <person name="Walstead R."/>
            <person name="Shah Z."/>
            <person name="Kiflezghi M."/>
            <person name="Wade K."/>
            <person name="Ball S.L."/>
            <person name="Bradley K.W."/>
            <person name="Asai D.J."/>
            <person name="Bowman C.A."/>
            <person name="Russell D.A."/>
            <person name="Pope W.H."/>
            <person name="Jacobs-Sera D."/>
            <person name="Hendrix R.W."/>
            <person name="Hatfull G.F."/>
        </authorList>
    </citation>
    <scope>NUCLEOTIDE SEQUENCE [LARGE SCALE GENOMIC DNA]</scope>
    <source>
        <strain evidence="8 9">DSM 27710</strain>
    </source>
</reference>
<gene>
    <name evidence="8" type="ORF">AKJ08_3401</name>
</gene>
<dbReference type="AlphaFoldDB" id="A0A0K1PIS9"/>
<comment type="subcellular location">
    <subcellularLocation>
        <location evidence="1">Cell membrane</location>
    </subcellularLocation>
</comment>
<dbReference type="GO" id="GO:0016020">
    <property type="term" value="C:membrane"/>
    <property type="evidence" value="ECO:0007669"/>
    <property type="project" value="InterPro"/>
</dbReference>
<accession>A0A0K1PIS9</accession>
<dbReference type="RefSeq" id="WP_050727096.1">
    <property type="nucleotide sequence ID" value="NZ_CP012332.1"/>
</dbReference>
<evidence type="ECO:0000256" key="6">
    <source>
        <dbReference type="SAM" id="MobiDB-lite"/>
    </source>
</evidence>
<dbReference type="EMBL" id="CP012332">
    <property type="protein sequence ID" value="AKU93014.1"/>
    <property type="molecule type" value="Genomic_DNA"/>
</dbReference>
<evidence type="ECO:0000256" key="1">
    <source>
        <dbReference type="ARBA" id="ARBA00004236"/>
    </source>
</evidence>
<dbReference type="KEGG" id="vin:AKJ08_3401"/>
<protein>
    <submittedName>
        <fullName evidence="8">4Fe-4S ferredoxin iron-sulfur binding domain protein</fullName>
    </submittedName>
</protein>
<keyword evidence="9" id="KW-1185">Reference proteome</keyword>
<evidence type="ECO:0000256" key="2">
    <source>
        <dbReference type="ARBA" id="ARBA00022475"/>
    </source>
</evidence>
<evidence type="ECO:0000256" key="4">
    <source>
        <dbReference type="ARBA" id="ARBA00022989"/>
    </source>
</evidence>
<name>A0A0K1PIS9_9BACT</name>
<evidence type="ECO:0000256" key="7">
    <source>
        <dbReference type="SAM" id="Phobius"/>
    </source>
</evidence>
<keyword evidence="2" id="KW-1003">Cell membrane</keyword>
<evidence type="ECO:0000256" key="5">
    <source>
        <dbReference type="ARBA" id="ARBA00023136"/>
    </source>
</evidence>
<organism evidence="8 9">
    <name type="scientific">Vulgatibacter incomptus</name>
    <dbReference type="NCBI Taxonomy" id="1391653"/>
    <lineage>
        <taxon>Bacteria</taxon>
        <taxon>Pseudomonadati</taxon>
        <taxon>Myxococcota</taxon>
        <taxon>Myxococcia</taxon>
        <taxon>Myxococcales</taxon>
        <taxon>Cystobacterineae</taxon>
        <taxon>Vulgatibacteraceae</taxon>
        <taxon>Vulgatibacter</taxon>
    </lineage>
</organism>
<feature type="transmembrane region" description="Helical" evidence="7">
    <location>
        <begin position="34"/>
        <end position="56"/>
    </location>
</feature>
<evidence type="ECO:0000256" key="3">
    <source>
        <dbReference type="ARBA" id="ARBA00022692"/>
    </source>
</evidence>
<dbReference type="STRING" id="1391653.AKJ08_3401"/>
<keyword evidence="3 7" id="KW-0812">Transmembrane</keyword>
<proteinExistence type="predicted"/>
<dbReference type="InterPro" id="IPR022781">
    <property type="entry name" value="Flagellar_biosynth_FliO"/>
</dbReference>
<dbReference type="OrthoDB" id="5741235at2"/>
<feature type="region of interest" description="Disordered" evidence="6">
    <location>
        <begin position="102"/>
        <end position="121"/>
    </location>
</feature>
<keyword evidence="5 7" id="KW-0472">Membrane</keyword>
<dbReference type="Proteomes" id="UP000055590">
    <property type="component" value="Chromosome"/>
</dbReference>
<keyword evidence="4 7" id="KW-1133">Transmembrane helix</keyword>
<evidence type="ECO:0000313" key="8">
    <source>
        <dbReference type="EMBL" id="AKU93014.1"/>
    </source>
</evidence>
<sequence length="149" mass="15318">MPDPIFPIAALLAGLVPDAVIGDAAETLPSSGSLQGLLLPGGALLALAGVAILLTLRKKRLPGSLRIVESISIGPKRSLVIAQVGDDQLVLGCSEAGIALLATRPAPPEPPIPTKSRRGSVDFDELLDESASDQELRHRLANGLPGRVG</sequence>